<evidence type="ECO:0000256" key="1">
    <source>
        <dbReference type="ARBA" id="ARBA00001709"/>
    </source>
</evidence>
<dbReference type="EC" id="3.1.2.4" evidence="2"/>
<evidence type="ECO:0000313" key="5">
    <source>
        <dbReference type="EMBL" id="MBK0397748.1"/>
    </source>
</evidence>
<dbReference type="GO" id="GO:0006574">
    <property type="term" value="P:L-valine catabolic process"/>
    <property type="evidence" value="ECO:0007669"/>
    <property type="project" value="TreeGrafter"/>
</dbReference>
<gene>
    <name evidence="5" type="ORF">H0I76_00960</name>
</gene>
<comment type="caution">
    <text evidence="5">The sequence shown here is derived from an EMBL/GenBank/DDBJ whole genome shotgun (WGS) entry which is preliminary data.</text>
</comment>
<dbReference type="PANTHER" id="PTHR43176:SF3">
    <property type="entry name" value="3-HYDROXYISOBUTYRYL-COA HYDROLASE, MITOCHONDRIAL"/>
    <property type="match status" value="1"/>
</dbReference>
<protein>
    <recommendedName>
        <fullName evidence="2">3-hydroxyisobutyryl-CoA hydrolase</fullName>
        <ecNumber evidence="2">3.1.2.4</ecNumber>
    </recommendedName>
</protein>
<evidence type="ECO:0000259" key="4">
    <source>
        <dbReference type="Pfam" id="PF16113"/>
    </source>
</evidence>
<dbReference type="SUPFAM" id="SSF52096">
    <property type="entry name" value="ClpP/crotonase"/>
    <property type="match status" value="1"/>
</dbReference>
<dbReference type="GO" id="GO:0003860">
    <property type="term" value="F:3-hydroxyisobutyryl-CoA hydrolase activity"/>
    <property type="evidence" value="ECO:0007669"/>
    <property type="project" value="UniProtKB-EC"/>
</dbReference>
<dbReference type="CDD" id="cd06558">
    <property type="entry name" value="crotonase-like"/>
    <property type="match status" value="1"/>
</dbReference>
<dbReference type="RefSeq" id="WP_200605823.1">
    <property type="nucleotide sequence ID" value="NZ_JAEHHL010000001.1"/>
</dbReference>
<dbReference type="FunFam" id="3.90.226.10:FF:000026">
    <property type="entry name" value="3-hydroxyisobutyryl-CoA hydrolase, mitochondrial"/>
    <property type="match status" value="1"/>
</dbReference>
<dbReference type="AlphaFoldDB" id="A0A8J7M3X4"/>
<dbReference type="GO" id="GO:0005829">
    <property type="term" value="C:cytosol"/>
    <property type="evidence" value="ECO:0007669"/>
    <property type="project" value="TreeGrafter"/>
</dbReference>
<evidence type="ECO:0000256" key="3">
    <source>
        <dbReference type="ARBA" id="ARBA00022801"/>
    </source>
</evidence>
<dbReference type="Pfam" id="PF16113">
    <property type="entry name" value="ECH_2"/>
    <property type="match status" value="1"/>
</dbReference>
<dbReference type="NCBIfam" id="NF004127">
    <property type="entry name" value="PRK05617.1"/>
    <property type="match status" value="1"/>
</dbReference>
<dbReference type="PANTHER" id="PTHR43176">
    <property type="entry name" value="3-HYDROXYISOBUTYRYL-COA HYDROLASE-RELATED"/>
    <property type="match status" value="1"/>
</dbReference>
<dbReference type="EMBL" id="JAEHHL010000001">
    <property type="protein sequence ID" value="MBK0397748.1"/>
    <property type="molecule type" value="Genomic_DNA"/>
</dbReference>
<reference evidence="5" key="1">
    <citation type="submission" date="2020-12" db="EMBL/GenBank/DDBJ databases">
        <title>Bacterial taxonomy.</title>
        <authorList>
            <person name="Pan X."/>
        </authorList>
    </citation>
    <scope>NUCLEOTIDE SEQUENCE</scope>
    <source>
        <strain evidence="5">M0105</strain>
    </source>
</reference>
<accession>A0A8J7M3X4</accession>
<name>A0A8J7M3X4_9RHOB</name>
<keyword evidence="6" id="KW-1185">Reference proteome</keyword>
<proteinExistence type="predicted"/>
<dbReference type="Gene3D" id="3.90.226.10">
    <property type="entry name" value="2-enoyl-CoA Hydratase, Chain A, domain 1"/>
    <property type="match status" value="1"/>
</dbReference>
<dbReference type="InterPro" id="IPR032259">
    <property type="entry name" value="HIBYL-CoA-H"/>
</dbReference>
<comment type="catalytic activity">
    <reaction evidence="1">
        <text>3-hydroxy-2-methylpropanoyl-CoA + H2O = 3-hydroxy-2-methylpropanoate + CoA + H(+)</text>
        <dbReference type="Rhea" id="RHEA:20888"/>
        <dbReference type="ChEBI" id="CHEBI:11805"/>
        <dbReference type="ChEBI" id="CHEBI:15377"/>
        <dbReference type="ChEBI" id="CHEBI:15378"/>
        <dbReference type="ChEBI" id="CHEBI:57287"/>
        <dbReference type="ChEBI" id="CHEBI:57340"/>
        <dbReference type="EC" id="3.1.2.4"/>
    </reaction>
</comment>
<feature type="domain" description="Enoyl-CoA hydratase/isomerase" evidence="4">
    <location>
        <begin position="15"/>
        <end position="342"/>
    </location>
</feature>
<evidence type="ECO:0000256" key="2">
    <source>
        <dbReference type="ARBA" id="ARBA00011915"/>
    </source>
</evidence>
<keyword evidence="3" id="KW-0378">Hydrolase</keyword>
<dbReference type="InterPro" id="IPR029045">
    <property type="entry name" value="ClpP/crotonase-like_dom_sf"/>
</dbReference>
<sequence length="355" mass="37409">MSDADILFERYGSLGLVTLNRPGALNALTHAMALALEGQLDAWRADASIAAVAIRGAGDKAFCAGGDIRALYEAGRPGGDRGAANFQFYADEYRVNTKIKTYPKPYVALMDGIVMGGGVGVSIHGSRRIAGDRTLFAMPETGIGLFPDVGGTFFLPRMPGQTGMFAGLTGARFKTADAVAAGVCDTYVESARHAALIEALAAIEPGSGAPAALDEAIAALATLAPGETPVADARPMIDRFFAGDSVEQILDALDADGGDWAAGQAALIRSKSPTCTRIAFRQIREGAKLGFEDCMRLEYRLARFCMMQPDFYEGVRAVIIDKDNAPKWSPATLAEADDAHVAPGFAPLGRDELVL</sequence>
<organism evidence="5 6">
    <name type="scientific">Thermohalobaculum xanthum</name>
    <dbReference type="NCBI Taxonomy" id="2753746"/>
    <lineage>
        <taxon>Bacteria</taxon>
        <taxon>Pseudomonadati</taxon>
        <taxon>Pseudomonadota</taxon>
        <taxon>Alphaproteobacteria</taxon>
        <taxon>Rhodobacterales</taxon>
        <taxon>Paracoccaceae</taxon>
        <taxon>Thermohalobaculum</taxon>
    </lineage>
</organism>
<dbReference type="InterPro" id="IPR045004">
    <property type="entry name" value="ECH_dom"/>
</dbReference>
<evidence type="ECO:0000313" key="6">
    <source>
        <dbReference type="Proteomes" id="UP000655420"/>
    </source>
</evidence>
<dbReference type="Proteomes" id="UP000655420">
    <property type="component" value="Unassembled WGS sequence"/>
</dbReference>